<accession>A0A6C0JMX1</accession>
<keyword evidence="1" id="KW-1133">Transmembrane helix</keyword>
<sequence>MYENLIKIGLVVLVIIVITVLLIKRFVYFQPSTEFMRYNNTYQDISEGNLHGWFVGKKENRPTVLICHGNGGNISHRQSLIDSITDLGYSVMIFDYSGYGRSRGIPSEAQLYHDVSVFTEMLMEFVDKQNIILYGESIGAAVAAYAARKYQINTLIIDSGLPSIKKYIKARFSFLGALLGFLFSEFNTEIYLQGYNGRSLVMHSPTDEIIPYIITDVMRANATEVINIKGTHNNRTIPWDQVDSFIKKQTKSLSL</sequence>
<evidence type="ECO:0000256" key="1">
    <source>
        <dbReference type="SAM" id="Phobius"/>
    </source>
</evidence>
<name>A0A6C0JMX1_9ZZZZ</name>
<organism evidence="3">
    <name type="scientific">viral metagenome</name>
    <dbReference type="NCBI Taxonomy" id="1070528"/>
    <lineage>
        <taxon>unclassified sequences</taxon>
        <taxon>metagenomes</taxon>
        <taxon>organismal metagenomes</taxon>
    </lineage>
</organism>
<proteinExistence type="predicted"/>
<dbReference type="SUPFAM" id="SSF53474">
    <property type="entry name" value="alpha/beta-Hydrolases"/>
    <property type="match status" value="1"/>
</dbReference>
<dbReference type="InterPro" id="IPR029058">
    <property type="entry name" value="AB_hydrolase_fold"/>
</dbReference>
<feature type="domain" description="Serine aminopeptidase S33" evidence="2">
    <location>
        <begin position="59"/>
        <end position="192"/>
    </location>
</feature>
<dbReference type="PANTHER" id="PTHR12277:SF81">
    <property type="entry name" value="PROTEIN ABHD13"/>
    <property type="match status" value="1"/>
</dbReference>
<dbReference type="PANTHER" id="PTHR12277">
    <property type="entry name" value="ALPHA/BETA HYDROLASE DOMAIN-CONTAINING PROTEIN"/>
    <property type="match status" value="1"/>
</dbReference>
<protein>
    <recommendedName>
        <fullName evidence="2">Serine aminopeptidase S33 domain-containing protein</fullName>
    </recommendedName>
</protein>
<evidence type="ECO:0000313" key="3">
    <source>
        <dbReference type="EMBL" id="QHU06939.1"/>
    </source>
</evidence>
<dbReference type="AlphaFoldDB" id="A0A6C0JMX1"/>
<evidence type="ECO:0000259" key="2">
    <source>
        <dbReference type="Pfam" id="PF12146"/>
    </source>
</evidence>
<dbReference type="InterPro" id="IPR022742">
    <property type="entry name" value="Hydrolase_4"/>
</dbReference>
<keyword evidence="1" id="KW-0472">Membrane</keyword>
<dbReference type="EMBL" id="MN740669">
    <property type="protein sequence ID" value="QHU06939.1"/>
    <property type="molecule type" value="Genomic_DNA"/>
</dbReference>
<dbReference type="Gene3D" id="3.40.50.1820">
    <property type="entry name" value="alpha/beta hydrolase"/>
    <property type="match status" value="1"/>
</dbReference>
<dbReference type="Pfam" id="PF12146">
    <property type="entry name" value="Hydrolase_4"/>
    <property type="match status" value="1"/>
</dbReference>
<keyword evidence="1" id="KW-0812">Transmembrane</keyword>
<reference evidence="3" key="1">
    <citation type="journal article" date="2020" name="Nature">
        <title>Giant virus diversity and host interactions through global metagenomics.</title>
        <authorList>
            <person name="Schulz F."/>
            <person name="Roux S."/>
            <person name="Paez-Espino D."/>
            <person name="Jungbluth S."/>
            <person name="Walsh D.A."/>
            <person name="Denef V.J."/>
            <person name="McMahon K.D."/>
            <person name="Konstantinidis K.T."/>
            <person name="Eloe-Fadrosh E.A."/>
            <person name="Kyrpides N.C."/>
            <person name="Woyke T."/>
        </authorList>
    </citation>
    <scope>NUCLEOTIDE SEQUENCE</scope>
    <source>
        <strain evidence="3">GVMAG-S-1038524-41</strain>
    </source>
</reference>
<feature type="transmembrane region" description="Helical" evidence="1">
    <location>
        <begin position="6"/>
        <end position="27"/>
    </location>
</feature>